<sequence>MLERYSRRKSFKILVLLIIVVIVLASFSIIGASEYDSNNIKDVADVPIGSTVLPGTHVIDDGKIMKYPLATNFNYLFYKIKGLKLLDAFISITTGTVSVPVYKISETGISDDGDAQGFEGPGVLVFENQKLSVKSPDNFVWGHTTPYTLLVKSKDGINLVENNKTISTIASNNINNNTIPHDYVSIEEIEEWYNKTTIGDSMVVKYALSNFSDGRNLIKPDEIKKIFGEDIYNYTTVHNLNSPILVYMHNYTEEEYTEGYSYLGSYPQYNDANRAFNAQQFAKAWNGTIIPPNSSSSGQSVVGFASSIDPKAPGGAASHGVCPAARALRSAVLSADFPLPSGMNGDFNAVNFGVNPGSGIYVTNSEKYPVKIVMWTEGSGTGTVIYAKLIKFVPN</sequence>
<dbReference type="AlphaFoldDB" id="A0A166FBV0"/>
<protein>
    <submittedName>
        <fullName evidence="1">Uncharacterized protein</fullName>
    </submittedName>
</protein>
<reference evidence="1 2" key="1">
    <citation type="submission" date="2016-04" db="EMBL/GenBank/DDBJ databases">
        <title>Genome sequence of Methanobrevibacter cuticularis DSM 11139.</title>
        <authorList>
            <person name="Poehlein A."/>
            <person name="Seedorf H."/>
            <person name="Daniel R."/>
        </authorList>
    </citation>
    <scope>NUCLEOTIDE SEQUENCE [LARGE SCALE GENOMIC DNA]</scope>
    <source>
        <strain evidence="1 2">DSM 11139</strain>
    </source>
</reference>
<evidence type="ECO:0000313" key="2">
    <source>
        <dbReference type="Proteomes" id="UP000077275"/>
    </source>
</evidence>
<dbReference type="OrthoDB" id="76191at2157"/>
<dbReference type="Proteomes" id="UP000077275">
    <property type="component" value="Unassembled WGS sequence"/>
</dbReference>
<evidence type="ECO:0000313" key="1">
    <source>
        <dbReference type="EMBL" id="KZX17512.1"/>
    </source>
</evidence>
<gene>
    <name evidence="1" type="ORF">MBCUT_01870</name>
</gene>
<keyword evidence="2" id="KW-1185">Reference proteome</keyword>
<proteinExistence type="predicted"/>
<accession>A0A166FBV0</accession>
<dbReference type="PATRIC" id="fig|47311.3.peg.204"/>
<comment type="caution">
    <text evidence="1">The sequence shown here is derived from an EMBL/GenBank/DDBJ whole genome shotgun (WGS) entry which is preliminary data.</text>
</comment>
<dbReference type="RefSeq" id="WP_067257609.1">
    <property type="nucleotide sequence ID" value="NZ_LWMW01000033.1"/>
</dbReference>
<dbReference type="EMBL" id="LWMW01000033">
    <property type="protein sequence ID" value="KZX17512.1"/>
    <property type="molecule type" value="Genomic_DNA"/>
</dbReference>
<name>A0A166FBV0_9EURY</name>
<dbReference type="STRING" id="47311.MBCUT_01870"/>
<organism evidence="1 2">
    <name type="scientific">Methanobrevibacter cuticularis</name>
    <dbReference type="NCBI Taxonomy" id="47311"/>
    <lineage>
        <taxon>Archaea</taxon>
        <taxon>Methanobacteriati</taxon>
        <taxon>Methanobacteriota</taxon>
        <taxon>Methanomada group</taxon>
        <taxon>Methanobacteria</taxon>
        <taxon>Methanobacteriales</taxon>
        <taxon>Methanobacteriaceae</taxon>
        <taxon>Methanobrevibacter</taxon>
    </lineage>
</organism>